<name>A0ABW3CTG7_9ACTN</name>
<dbReference type="InterPro" id="IPR036420">
    <property type="entry name" value="BRCT_dom_sf"/>
</dbReference>
<dbReference type="InterPro" id="IPR001357">
    <property type="entry name" value="BRCT_dom"/>
</dbReference>
<dbReference type="EMBL" id="JBHTIR010004389">
    <property type="protein sequence ID" value="MFD0857232.1"/>
    <property type="molecule type" value="Genomic_DNA"/>
</dbReference>
<sequence length="76" mass="8068">RAKAAERIAALGARAAPDVTRSVDLVVVGEIDLRQLAPGTKKTGKLAKAERLRDAGHDITVIDAEEFYELLAVAEG</sequence>
<organism evidence="2 3">
    <name type="scientific">Actinomadura adrarensis</name>
    <dbReference type="NCBI Taxonomy" id="1819600"/>
    <lineage>
        <taxon>Bacteria</taxon>
        <taxon>Bacillati</taxon>
        <taxon>Actinomycetota</taxon>
        <taxon>Actinomycetes</taxon>
        <taxon>Streptosporangiales</taxon>
        <taxon>Thermomonosporaceae</taxon>
        <taxon>Actinomadura</taxon>
    </lineage>
</organism>
<dbReference type="Proteomes" id="UP001597083">
    <property type="component" value="Unassembled WGS sequence"/>
</dbReference>
<comment type="caution">
    <text evidence="2">The sequence shown here is derived from an EMBL/GenBank/DDBJ whole genome shotgun (WGS) entry which is preliminary data.</text>
</comment>
<gene>
    <name evidence="2" type="ORF">ACFQ07_33825</name>
</gene>
<protein>
    <recommendedName>
        <fullName evidence="1">BRCT domain-containing protein</fullName>
    </recommendedName>
</protein>
<keyword evidence="3" id="KW-1185">Reference proteome</keyword>
<feature type="non-terminal residue" evidence="2">
    <location>
        <position position="1"/>
    </location>
</feature>
<dbReference type="PROSITE" id="PS50172">
    <property type="entry name" value="BRCT"/>
    <property type="match status" value="1"/>
</dbReference>
<evidence type="ECO:0000313" key="2">
    <source>
        <dbReference type="EMBL" id="MFD0857232.1"/>
    </source>
</evidence>
<evidence type="ECO:0000313" key="3">
    <source>
        <dbReference type="Proteomes" id="UP001597083"/>
    </source>
</evidence>
<reference evidence="3" key="1">
    <citation type="journal article" date="2019" name="Int. J. Syst. Evol. Microbiol.">
        <title>The Global Catalogue of Microorganisms (GCM) 10K type strain sequencing project: providing services to taxonomists for standard genome sequencing and annotation.</title>
        <authorList>
            <consortium name="The Broad Institute Genomics Platform"/>
            <consortium name="The Broad Institute Genome Sequencing Center for Infectious Disease"/>
            <person name="Wu L."/>
            <person name="Ma J."/>
        </authorList>
    </citation>
    <scope>NUCLEOTIDE SEQUENCE [LARGE SCALE GENOMIC DNA]</scope>
    <source>
        <strain evidence="3">JCM 31696</strain>
    </source>
</reference>
<accession>A0ABW3CTG7</accession>
<dbReference type="Gene3D" id="3.40.50.10190">
    <property type="entry name" value="BRCT domain"/>
    <property type="match status" value="1"/>
</dbReference>
<evidence type="ECO:0000259" key="1">
    <source>
        <dbReference type="PROSITE" id="PS50172"/>
    </source>
</evidence>
<proteinExistence type="predicted"/>
<dbReference type="SUPFAM" id="SSF52113">
    <property type="entry name" value="BRCT domain"/>
    <property type="match status" value="1"/>
</dbReference>
<feature type="domain" description="BRCT" evidence="1">
    <location>
        <begin position="1"/>
        <end position="76"/>
    </location>
</feature>